<reference evidence="2 3" key="1">
    <citation type="journal article" date="2018" name="PLoS Genet.">
        <title>Population sequencing reveals clonal diversity and ancestral inbreeding in the grapevine cultivar Chardonnay.</title>
        <authorList>
            <person name="Roach M.J."/>
            <person name="Johnson D.L."/>
            <person name="Bohlmann J."/>
            <person name="van Vuuren H.J."/>
            <person name="Jones S.J."/>
            <person name="Pretorius I.S."/>
            <person name="Schmidt S.A."/>
            <person name="Borneman A.R."/>
        </authorList>
    </citation>
    <scope>NUCLEOTIDE SEQUENCE [LARGE SCALE GENOMIC DNA]</scope>
    <source>
        <strain evidence="3">cv. Chardonnay</strain>
        <tissue evidence="2">Leaf</tissue>
    </source>
</reference>
<keyword evidence="2" id="KW-0012">Acyltransferase</keyword>
<dbReference type="GO" id="GO:0016746">
    <property type="term" value="F:acyltransferase activity"/>
    <property type="evidence" value="ECO:0007669"/>
    <property type="project" value="UniProtKB-KW"/>
</dbReference>
<accession>A0A438E7M4</accession>
<dbReference type="Proteomes" id="UP000288805">
    <property type="component" value="Unassembled WGS sequence"/>
</dbReference>
<keyword evidence="2" id="KW-0808">Transferase</keyword>
<comment type="caution">
    <text evidence="2">The sequence shown here is derived from an EMBL/GenBank/DDBJ whole genome shotgun (WGS) entry which is preliminary data.</text>
</comment>
<evidence type="ECO:0000256" key="1">
    <source>
        <dbReference type="SAM" id="Phobius"/>
    </source>
</evidence>
<gene>
    <name evidence="2" type="primary">PAT24_1</name>
    <name evidence="2" type="ORF">CK203_074080</name>
</gene>
<feature type="transmembrane region" description="Helical" evidence="1">
    <location>
        <begin position="55"/>
        <end position="81"/>
    </location>
</feature>
<organism evidence="2 3">
    <name type="scientific">Vitis vinifera</name>
    <name type="common">Grape</name>
    <dbReference type="NCBI Taxonomy" id="29760"/>
    <lineage>
        <taxon>Eukaryota</taxon>
        <taxon>Viridiplantae</taxon>
        <taxon>Streptophyta</taxon>
        <taxon>Embryophyta</taxon>
        <taxon>Tracheophyta</taxon>
        <taxon>Spermatophyta</taxon>
        <taxon>Magnoliopsida</taxon>
        <taxon>eudicotyledons</taxon>
        <taxon>Gunneridae</taxon>
        <taxon>Pentapetalae</taxon>
        <taxon>rosids</taxon>
        <taxon>Vitales</taxon>
        <taxon>Vitaceae</taxon>
        <taxon>Viteae</taxon>
        <taxon>Vitis</taxon>
    </lineage>
</organism>
<evidence type="ECO:0000313" key="2">
    <source>
        <dbReference type="EMBL" id="RVW43777.1"/>
    </source>
</evidence>
<keyword evidence="1" id="KW-0812">Transmembrane</keyword>
<proteinExistence type="predicted"/>
<feature type="transmembrane region" description="Helical" evidence="1">
    <location>
        <begin position="132"/>
        <end position="155"/>
    </location>
</feature>
<evidence type="ECO:0000313" key="3">
    <source>
        <dbReference type="Proteomes" id="UP000288805"/>
    </source>
</evidence>
<feature type="transmembrane region" description="Helical" evidence="1">
    <location>
        <begin position="102"/>
        <end position="126"/>
    </location>
</feature>
<dbReference type="EMBL" id="QGNW01001367">
    <property type="protein sequence ID" value="RVW43777.1"/>
    <property type="molecule type" value="Genomic_DNA"/>
</dbReference>
<sequence>MKFSLAQVRHLRLEVRLGLGWCWVFINSSSAQIGCKAQTQPDLKEGQVGWKKLLVHLAIFYDLISLLVVATIYPCSISMGNARRLLDKRCDGNSRLGQLSKLGLAPILWCIILLLLVTYIHSAIIASELPGLTAGFGLLAWFGVFLASAGLVMFYKCSKV</sequence>
<keyword evidence="1" id="KW-0472">Membrane</keyword>
<dbReference type="AlphaFoldDB" id="A0A438E7M4"/>
<keyword evidence="1" id="KW-1133">Transmembrane helix</keyword>
<name>A0A438E7M4_VITVI</name>
<protein>
    <submittedName>
        <fullName evidence="2">Protein S-acyltransferase 24</fullName>
    </submittedName>
</protein>